<dbReference type="EMBL" id="BMAW01034000">
    <property type="protein sequence ID" value="GFU32883.1"/>
    <property type="molecule type" value="Genomic_DNA"/>
</dbReference>
<dbReference type="Proteomes" id="UP000887013">
    <property type="component" value="Unassembled WGS sequence"/>
</dbReference>
<sequence length="136" mass="15642">MWYTCWNPPTSSRLCNCVPNARVRIIINVYEATRLQPFPYPYPKNPKKREEKKKKENIFGGNMHCIKSSHVLRCGLAPLFFPLPPSHLFSLQAAVYFTTGIRRFTVKGVVPDEVKKKKEKKEPFECKITTILGVSA</sequence>
<reference evidence="1" key="1">
    <citation type="submission" date="2020-08" db="EMBL/GenBank/DDBJ databases">
        <title>Multicomponent nature underlies the extraordinary mechanical properties of spider dragline silk.</title>
        <authorList>
            <person name="Kono N."/>
            <person name="Nakamura H."/>
            <person name="Mori M."/>
            <person name="Yoshida Y."/>
            <person name="Ohtoshi R."/>
            <person name="Malay A.D."/>
            <person name="Moran D.A.P."/>
            <person name="Tomita M."/>
            <person name="Numata K."/>
            <person name="Arakawa K."/>
        </authorList>
    </citation>
    <scope>NUCLEOTIDE SEQUENCE</scope>
</reference>
<evidence type="ECO:0000313" key="2">
    <source>
        <dbReference type="Proteomes" id="UP000887013"/>
    </source>
</evidence>
<accession>A0A8X6QPL0</accession>
<dbReference type="AlphaFoldDB" id="A0A8X6QPL0"/>
<comment type="caution">
    <text evidence="1">The sequence shown here is derived from an EMBL/GenBank/DDBJ whole genome shotgun (WGS) entry which is preliminary data.</text>
</comment>
<evidence type="ECO:0000313" key="1">
    <source>
        <dbReference type="EMBL" id="GFU32883.1"/>
    </source>
</evidence>
<protein>
    <submittedName>
        <fullName evidence="1">Uncharacterized protein</fullName>
    </submittedName>
</protein>
<organism evidence="1 2">
    <name type="scientific">Nephila pilipes</name>
    <name type="common">Giant wood spider</name>
    <name type="synonym">Nephila maculata</name>
    <dbReference type="NCBI Taxonomy" id="299642"/>
    <lineage>
        <taxon>Eukaryota</taxon>
        <taxon>Metazoa</taxon>
        <taxon>Ecdysozoa</taxon>
        <taxon>Arthropoda</taxon>
        <taxon>Chelicerata</taxon>
        <taxon>Arachnida</taxon>
        <taxon>Araneae</taxon>
        <taxon>Araneomorphae</taxon>
        <taxon>Entelegynae</taxon>
        <taxon>Araneoidea</taxon>
        <taxon>Nephilidae</taxon>
        <taxon>Nephila</taxon>
    </lineage>
</organism>
<keyword evidence="2" id="KW-1185">Reference proteome</keyword>
<proteinExistence type="predicted"/>
<gene>
    <name evidence="1" type="ORF">NPIL_356081</name>
</gene>
<name>A0A8X6QPL0_NEPPI</name>